<dbReference type="OrthoDB" id="1157021at2"/>
<accession>A0A4R0N2P1</accession>
<sequence>MKYFVIFLLLLNTCFAQKIVVKDESGNLLANVSIFLVEKDNSLIGITNNEGFSEISLNKNASYLFHLLGFEDVKLPYSAINSMREIVLKSALNELEDVVVAYAKSNILKIKNTPADRFWSYPNFSNAALNKVIQIKVDSAGFLNKLTFPIKVQDKSNVSDYRFVLFKDDNGKPGKALINESIVGNMDKKKLQFDLKSLNFYLEKGSYFFGFEALTPANFIKREGEQFKKGKWVTVPLVIINSLDTAKTYIRHNLGEWLVETEFKFENGKRTTQLSKGRFLAYELEMLTAVAK</sequence>
<reference evidence="1 2" key="1">
    <citation type="submission" date="2019-02" db="EMBL/GenBank/DDBJ databases">
        <title>Pedobacter sp. RP-1-13 sp. nov., isolated from Arctic soil.</title>
        <authorList>
            <person name="Dahal R.H."/>
        </authorList>
    </citation>
    <scope>NUCLEOTIDE SEQUENCE [LARGE SCALE GENOMIC DNA]</scope>
    <source>
        <strain evidence="1 2">RP-1-13</strain>
    </source>
</reference>
<dbReference type="EMBL" id="SJSK01000001">
    <property type="protein sequence ID" value="TCC93573.1"/>
    <property type="molecule type" value="Genomic_DNA"/>
</dbReference>
<name>A0A4R0N2P1_9SPHI</name>
<dbReference type="AlphaFoldDB" id="A0A4R0N2P1"/>
<proteinExistence type="predicted"/>
<protein>
    <submittedName>
        <fullName evidence="1">Uncharacterized protein</fullName>
    </submittedName>
</protein>
<comment type="caution">
    <text evidence="1">The sequence shown here is derived from an EMBL/GenBank/DDBJ whole genome shotgun (WGS) entry which is preliminary data.</text>
</comment>
<dbReference type="Proteomes" id="UP000292884">
    <property type="component" value="Unassembled WGS sequence"/>
</dbReference>
<organism evidence="1 2">
    <name type="scientific">Pedobacter frigiditerrae</name>
    <dbReference type="NCBI Taxonomy" id="2530452"/>
    <lineage>
        <taxon>Bacteria</taxon>
        <taxon>Pseudomonadati</taxon>
        <taxon>Bacteroidota</taxon>
        <taxon>Sphingobacteriia</taxon>
        <taxon>Sphingobacteriales</taxon>
        <taxon>Sphingobacteriaceae</taxon>
        <taxon>Pedobacter</taxon>
    </lineage>
</organism>
<evidence type="ECO:0000313" key="1">
    <source>
        <dbReference type="EMBL" id="TCC93573.1"/>
    </source>
</evidence>
<evidence type="ECO:0000313" key="2">
    <source>
        <dbReference type="Proteomes" id="UP000292884"/>
    </source>
</evidence>
<gene>
    <name evidence="1" type="ORF">EZ428_02035</name>
</gene>
<dbReference type="RefSeq" id="WP_131551439.1">
    <property type="nucleotide sequence ID" value="NZ_SJSK01000001.1"/>
</dbReference>
<keyword evidence="2" id="KW-1185">Reference proteome</keyword>